<dbReference type="GO" id="GO:0005886">
    <property type="term" value="C:plasma membrane"/>
    <property type="evidence" value="ECO:0007669"/>
    <property type="project" value="UniProtKB-UniRule"/>
</dbReference>
<protein>
    <recommendedName>
        <fullName evidence="7">Endolytic murein transglycosylase</fullName>
        <ecNumber evidence="7">4.2.2.29</ecNumber>
    </recommendedName>
    <alternativeName>
        <fullName evidence="7">Peptidoglycan lytic transglycosylase</fullName>
    </alternativeName>
    <alternativeName>
        <fullName evidence="7">Peptidoglycan polymerization terminase</fullName>
    </alternativeName>
</protein>
<evidence type="ECO:0000256" key="7">
    <source>
        <dbReference type="HAMAP-Rule" id="MF_02065"/>
    </source>
</evidence>
<dbReference type="EC" id="4.2.2.29" evidence="7"/>
<evidence type="ECO:0000256" key="2">
    <source>
        <dbReference type="ARBA" id="ARBA00022692"/>
    </source>
</evidence>
<evidence type="ECO:0000313" key="9">
    <source>
        <dbReference type="EMBL" id="BDG59668.1"/>
    </source>
</evidence>
<dbReference type="Gene3D" id="3.30.1490.480">
    <property type="entry name" value="Endolytic murein transglycosylase"/>
    <property type="match status" value="1"/>
</dbReference>
<proteinExistence type="inferred from homology"/>
<dbReference type="GO" id="GO:0009252">
    <property type="term" value="P:peptidoglycan biosynthetic process"/>
    <property type="evidence" value="ECO:0007669"/>
    <property type="project" value="UniProtKB-UniRule"/>
</dbReference>
<feature type="site" description="Important for catalytic activity" evidence="7">
    <location>
        <position position="225"/>
    </location>
</feature>
<feature type="chain" id="PRO_5041365721" description="Endolytic murein transglycosylase" evidence="8">
    <location>
        <begin position="25"/>
        <end position="345"/>
    </location>
</feature>
<dbReference type="AlphaFoldDB" id="A0AA35CJT3"/>
<keyword evidence="8" id="KW-0732">Signal</keyword>
<dbReference type="Gene3D" id="3.30.160.60">
    <property type="entry name" value="Classic Zinc Finger"/>
    <property type="match status" value="1"/>
</dbReference>
<dbReference type="Proteomes" id="UP001163687">
    <property type="component" value="Chromosome"/>
</dbReference>
<evidence type="ECO:0000256" key="6">
    <source>
        <dbReference type="ARBA" id="ARBA00023316"/>
    </source>
</evidence>
<comment type="function">
    <text evidence="7">Functions as a peptidoglycan terminase that cleaves nascent peptidoglycan strands endolytically to terminate their elongation.</text>
</comment>
<gene>
    <name evidence="7" type="primary">mltG</name>
    <name evidence="9" type="ORF">caldi_07580</name>
</gene>
<keyword evidence="1 7" id="KW-1003">Cell membrane</keyword>
<accession>A0AA35CJT3</accession>
<comment type="catalytic activity">
    <reaction evidence="7">
        <text>a peptidoglycan chain = a peptidoglycan chain with N-acetyl-1,6-anhydromuramyl-[peptide] at the reducing end + a peptidoglycan chain with N-acetylglucosamine at the non-reducing end.</text>
        <dbReference type="EC" id="4.2.2.29"/>
    </reaction>
</comment>
<keyword evidence="4 7" id="KW-0472">Membrane</keyword>
<dbReference type="NCBIfam" id="TIGR00247">
    <property type="entry name" value="endolytic transglycosylase MltG"/>
    <property type="match status" value="1"/>
</dbReference>
<feature type="signal peptide" evidence="8">
    <location>
        <begin position="1"/>
        <end position="24"/>
    </location>
</feature>
<evidence type="ECO:0000256" key="8">
    <source>
        <dbReference type="SAM" id="SignalP"/>
    </source>
</evidence>
<evidence type="ECO:0000256" key="1">
    <source>
        <dbReference type="ARBA" id="ARBA00022475"/>
    </source>
</evidence>
<sequence>MNVRRLAWALAGLGLVLAAGGAAAAGWAYRALAPVDPADAAAVTVVIPEAATAGDVARVLREAGLVRDARVVRLFARFLRLDQSLKPGEYSLSRSLSVRAILEKLARGEVVVHRVTIPEGLTVEEIASLLEVRGVVRRDDFLAAARRREYVRDWLPDGAAVREPLEGYLFPATYEYRRGVTAEDLVELMVGRLRQVFTPELQARAKALGLSVHEVLTLASIVEEEARVPSEMPRIAGVYRNRLKRGWRLEADPTVRYAVRKPAGADLTYADLDSPDPYNTYRVPGLPPGPISSPGEAAIRAVLWPEEHRYLFFVARQDGSGEHIFSETFAEHRAAMARVRAARRP</sequence>
<keyword evidence="10" id="KW-1185">Reference proteome</keyword>
<evidence type="ECO:0000256" key="3">
    <source>
        <dbReference type="ARBA" id="ARBA00022989"/>
    </source>
</evidence>
<dbReference type="HAMAP" id="MF_02065">
    <property type="entry name" value="MltG"/>
    <property type="match status" value="1"/>
</dbReference>
<keyword evidence="3 7" id="KW-1133">Transmembrane helix</keyword>
<dbReference type="CDD" id="cd08010">
    <property type="entry name" value="MltG_like"/>
    <property type="match status" value="1"/>
</dbReference>
<evidence type="ECO:0000256" key="5">
    <source>
        <dbReference type="ARBA" id="ARBA00023239"/>
    </source>
</evidence>
<keyword evidence="6 7" id="KW-0961">Cell wall biogenesis/degradation</keyword>
<keyword evidence="2 7" id="KW-0812">Transmembrane</keyword>
<dbReference type="GO" id="GO:0008932">
    <property type="term" value="F:lytic endotransglycosylase activity"/>
    <property type="evidence" value="ECO:0007669"/>
    <property type="project" value="UniProtKB-UniRule"/>
</dbReference>
<dbReference type="PANTHER" id="PTHR30518:SF2">
    <property type="entry name" value="ENDOLYTIC MUREIN TRANSGLYCOSYLASE"/>
    <property type="match status" value="1"/>
</dbReference>
<dbReference type="InterPro" id="IPR003770">
    <property type="entry name" value="MLTG-like"/>
</dbReference>
<dbReference type="Pfam" id="PF02618">
    <property type="entry name" value="YceG"/>
    <property type="match status" value="1"/>
</dbReference>
<comment type="similarity">
    <text evidence="7">Belongs to the transglycosylase MltG family.</text>
</comment>
<dbReference type="KEGG" id="cmic:caldi_07580"/>
<dbReference type="GO" id="GO:0071555">
    <property type="term" value="P:cell wall organization"/>
    <property type="evidence" value="ECO:0007669"/>
    <property type="project" value="UniProtKB-KW"/>
</dbReference>
<dbReference type="EMBL" id="AP025628">
    <property type="protein sequence ID" value="BDG59668.1"/>
    <property type="molecule type" value="Genomic_DNA"/>
</dbReference>
<keyword evidence="5 7" id="KW-0456">Lyase</keyword>
<evidence type="ECO:0000313" key="10">
    <source>
        <dbReference type="Proteomes" id="UP001163687"/>
    </source>
</evidence>
<evidence type="ECO:0000256" key="4">
    <source>
        <dbReference type="ARBA" id="ARBA00023136"/>
    </source>
</evidence>
<organism evidence="9 10">
    <name type="scientific">Caldinitratiruptor microaerophilus</name>
    <dbReference type="NCBI Taxonomy" id="671077"/>
    <lineage>
        <taxon>Bacteria</taxon>
        <taxon>Bacillati</taxon>
        <taxon>Bacillota</taxon>
        <taxon>Clostridia</taxon>
        <taxon>Eubacteriales</taxon>
        <taxon>Symbiobacteriaceae</taxon>
        <taxon>Caldinitratiruptor</taxon>
    </lineage>
</organism>
<reference evidence="9" key="1">
    <citation type="submission" date="2022-03" db="EMBL/GenBank/DDBJ databases">
        <title>Complete genome sequence of Caldinitratiruptor microaerophilus.</title>
        <authorList>
            <person name="Mukaiyama R."/>
            <person name="Nishiyama T."/>
            <person name="Ueda K."/>
        </authorList>
    </citation>
    <scope>NUCLEOTIDE SEQUENCE</scope>
    <source>
        <strain evidence="9">JCM 16183</strain>
    </source>
</reference>
<dbReference type="PANTHER" id="PTHR30518">
    <property type="entry name" value="ENDOLYTIC MUREIN TRANSGLYCOSYLASE"/>
    <property type="match status" value="1"/>
</dbReference>
<name>A0AA35CJT3_9FIRM</name>